<name>A0A7C5U6B2_CALS0</name>
<dbReference type="AlphaFoldDB" id="A0A7C5U6B2"/>
<evidence type="ECO:0000256" key="1">
    <source>
        <dbReference type="SAM" id="Phobius"/>
    </source>
</evidence>
<keyword evidence="1" id="KW-0812">Transmembrane</keyword>
<keyword evidence="1" id="KW-1133">Transmembrane helix</keyword>
<keyword evidence="1" id="KW-0472">Membrane</keyword>
<feature type="transmembrane region" description="Helical" evidence="1">
    <location>
        <begin position="92"/>
        <end position="114"/>
    </location>
</feature>
<evidence type="ECO:0000313" key="2">
    <source>
        <dbReference type="EMBL" id="HHR40916.1"/>
    </source>
</evidence>
<comment type="caution">
    <text evidence="2">The sequence shown here is derived from an EMBL/GenBank/DDBJ whole genome shotgun (WGS) entry which is preliminary data.</text>
</comment>
<feature type="transmembrane region" description="Helical" evidence="1">
    <location>
        <begin position="34"/>
        <end position="55"/>
    </location>
</feature>
<feature type="transmembrane region" description="Helical" evidence="1">
    <location>
        <begin position="67"/>
        <end position="86"/>
    </location>
</feature>
<dbReference type="EMBL" id="DRXS01000200">
    <property type="protein sequence ID" value="HHR40916.1"/>
    <property type="molecule type" value="Genomic_DNA"/>
</dbReference>
<organism evidence="2">
    <name type="scientific">Caldiarchaeum subterraneum</name>
    <dbReference type="NCBI Taxonomy" id="311458"/>
    <lineage>
        <taxon>Archaea</taxon>
        <taxon>Nitrososphaerota</taxon>
        <taxon>Candidatus Caldarchaeales</taxon>
        <taxon>Candidatus Caldarchaeaceae</taxon>
        <taxon>Candidatus Caldarchaeum</taxon>
    </lineage>
</organism>
<accession>A0A7C5U6B2</accession>
<reference evidence="2" key="1">
    <citation type="journal article" date="2020" name="mSystems">
        <title>Genome- and Community-Level Interaction Insights into Carbon Utilization and Element Cycling Functions of Hydrothermarchaeota in Hydrothermal Sediment.</title>
        <authorList>
            <person name="Zhou Z."/>
            <person name="Liu Y."/>
            <person name="Xu W."/>
            <person name="Pan J."/>
            <person name="Luo Z.H."/>
            <person name="Li M."/>
        </authorList>
    </citation>
    <scope>NUCLEOTIDE SEQUENCE [LARGE SCALE GENOMIC DNA]</scope>
    <source>
        <strain evidence="2">SpSt-1084</strain>
    </source>
</reference>
<sequence length="117" mass="12060">MSTIAIGVIFLLSVGSLAGGLAMNFGLVGRSELVVLGHSGLGAMIILLNIAVISALRKQRPIVLSDLSFLLFLTILQTFAGILMFAEIELASLVHLVLSFFVAASAASCLIIAASGS</sequence>
<proteinExistence type="predicted"/>
<protein>
    <submittedName>
        <fullName evidence="2">Uncharacterized protein</fullName>
    </submittedName>
</protein>
<gene>
    <name evidence="2" type="ORF">ENM42_03705</name>
</gene>